<comment type="caution">
    <text evidence="13">The sequence shown here is derived from an EMBL/GenBank/DDBJ whole genome shotgun (WGS) entry which is preliminary data.</text>
</comment>
<keyword evidence="4" id="KW-0597">Phosphoprotein</keyword>
<dbReference type="PROSITE" id="PS50109">
    <property type="entry name" value="HIS_KIN"/>
    <property type="match status" value="1"/>
</dbReference>
<dbReference type="Pfam" id="PF00512">
    <property type="entry name" value="HisKA"/>
    <property type="match status" value="1"/>
</dbReference>
<dbReference type="Gene3D" id="3.30.450.20">
    <property type="entry name" value="PAS domain"/>
    <property type="match status" value="1"/>
</dbReference>
<dbReference type="CDD" id="cd00082">
    <property type="entry name" value="HisKA"/>
    <property type="match status" value="1"/>
</dbReference>
<keyword evidence="14" id="KW-1185">Reference proteome</keyword>
<evidence type="ECO:0000256" key="4">
    <source>
        <dbReference type="ARBA" id="ARBA00022553"/>
    </source>
</evidence>
<dbReference type="InterPro" id="IPR005467">
    <property type="entry name" value="His_kinase_dom"/>
</dbReference>
<dbReference type="NCBIfam" id="NF008312">
    <property type="entry name" value="PRK11100.1"/>
    <property type="match status" value="1"/>
</dbReference>
<evidence type="ECO:0000256" key="6">
    <source>
        <dbReference type="ARBA" id="ARBA00022692"/>
    </source>
</evidence>
<keyword evidence="5" id="KW-0808">Transferase</keyword>
<dbReference type="Gene3D" id="1.10.287.130">
    <property type="match status" value="1"/>
</dbReference>
<evidence type="ECO:0000256" key="10">
    <source>
        <dbReference type="SAM" id="Phobius"/>
    </source>
</evidence>
<dbReference type="SUPFAM" id="SSF47384">
    <property type="entry name" value="Homodimeric domain of signal transducing histidine kinase"/>
    <property type="match status" value="1"/>
</dbReference>
<dbReference type="CDD" id="cd18773">
    <property type="entry name" value="PDC1_HK_sensor"/>
    <property type="match status" value="1"/>
</dbReference>
<dbReference type="InterPro" id="IPR003660">
    <property type="entry name" value="HAMP_dom"/>
</dbReference>
<feature type="domain" description="Histidine kinase" evidence="11">
    <location>
        <begin position="270"/>
        <end position="482"/>
    </location>
</feature>
<keyword evidence="10" id="KW-0472">Membrane</keyword>
<accession>A0ABQ2APB3</accession>
<dbReference type="Gene3D" id="3.30.565.10">
    <property type="entry name" value="Histidine kinase-like ATPase, C-terminal domain"/>
    <property type="match status" value="1"/>
</dbReference>
<evidence type="ECO:0000256" key="7">
    <source>
        <dbReference type="ARBA" id="ARBA00022777"/>
    </source>
</evidence>
<dbReference type="SMART" id="SM00388">
    <property type="entry name" value="HisKA"/>
    <property type="match status" value="1"/>
</dbReference>
<evidence type="ECO:0000259" key="11">
    <source>
        <dbReference type="PROSITE" id="PS50109"/>
    </source>
</evidence>
<dbReference type="CDD" id="cd06225">
    <property type="entry name" value="HAMP"/>
    <property type="match status" value="1"/>
</dbReference>
<evidence type="ECO:0000256" key="8">
    <source>
        <dbReference type="ARBA" id="ARBA00022989"/>
    </source>
</evidence>
<dbReference type="SUPFAM" id="SSF103190">
    <property type="entry name" value="Sensory domain-like"/>
    <property type="match status" value="1"/>
</dbReference>
<keyword evidence="8 10" id="KW-1133">Transmembrane helix</keyword>
<dbReference type="EC" id="2.7.13.3" evidence="3"/>
<keyword evidence="7 13" id="KW-0418">Kinase</keyword>
<evidence type="ECO:0000256" key="3">
    <source>
        <dbReference type="ARBA" id="ARBA00012438"/>
    </source>
</evidence>
<feature type="domain" description="HAMP" evidence="12">
    <location>
        <begin position="212"/>
        <end position="263"/>
    </location>
</feature>
<dbReference type="GO" id="GO:0016301">
    <property type="term" value="F:kinase activity"/>
    <property type="evidence" value="ECO:0007669"/>
    <property type="project" value="UniProtKB-KW"/>
</dbReference>
<evidence type="ECO:0000256" key="1">
    <source>
        <dbReference type="ARBA" id="ARBA00000085"/>
    </source>
</evidence>
<dbReference type="EMBL" id="BMDE01000005">
    <property type="protein sequence ID" value="GGH93720.1"/>
    <property type="molecule type" value="Genomic_DNA"/>
</dbReference>
<sequence length="482" mass="53029">MSGLRLPGMPLGVRIFLVYFCFVGLAGWFVLSTVMEEIRPGVRQSTEETLVDTANLLAELLRDDLRDGRLHERDWQALFQAYGQRQPQAQIWDIAKNSVSHRIYVTDAQGRVLLDSSGVAVGQDYSRWNDVYLTLRGQYGARSSREVADDPQSSVMYVAAPIRDAGRIIGVVSVSKPSRTLQPYIERSQRRLAWFAAGFSLLGLLVGAALSWWLSAALRRLTGYAVAVAAGQRASLPQGRGGELGQLARALEQMRAELDGKAYVEHYVHTLTHELKSPLAAIRGAAELLEGEMPAAQRQRFLGNIQQESARLQQLIERLLGLALVEQQQSLQQVQPVALRALCEQLCQGQAARLQRAGLHCTWQMDESLQVLGEPFLLQQALANLLDNAIDFSPSGATLEWRAERQGEQLCVRLFNPGQAIPEYALARLTERFYSLPRPGSGRKSTGLGLNFVAEVAALHGGRLEVGNVAGGVQASLWLPAA</sequence>
<dbReference type="InterPro" id="IPR036097">
    <property type="entry name" value="HisK_dim/P_sf"/>
</dbReference>
<dbReference type="InterPro" id="IPR050428">
    <property type="entry name" value="TCS_sensor_his_kinase"/>
</dbReference>
<dbReference type="SUPFAM" id="SSF55874">
    <property type="entry name" value="ATPase domain of HSP90 chaperone/DNA topoisomerase II/histidine kinase"/>
    <property type="match status" value="1"/>
</dbReference>
<dbReference type="InterPro" id="IPR036890">
    <property type="entry name" value="HATPase_C_sf"/>
</dbReference>
<dbReference type="InterPro" id="IPR003594">
    <property type="entry name" value="HATPase_dom"/>
</dbReference>
<dbReference type="Proteomes" id="UP000655550">
    <property type="component" value="Unassembled WGS sequence"/>
</dbReference>
<evidence type="ECO:0000259" key="12">
    <source>
        <dbReference type="PROSITE" id="PS50885"/>
    </source>
</evidence>
<feature type="transmembrane region" description="Helical" evidence="10">
    <location>
        <begin position="192"/>
        <end position="214"/>
    </location>
</feature>
<dbReference type="PROSITE" id="PS50885">
    <property type="entry name" value="HAMP"/>
    <property type="match status" value="1"/>
</dbReference>
<dbReference type="Gene3D" id="6.10.340.10">
    <property type="match status" value="1"/>
</dbReference>
<gene>
    <name evidence="13" type="primary">creC</name>
    <name evidence="13" type="ORF">GCM10007363_18990</name>
</gene>
<reference evidence="14" key="1">
    <citation type="journal article" date="2019" name="Int. J. Syst. Evol. Microbiol.">
        <title>The Global Catalogue of Microorganisms (GCM) 10K type strain sequencing project: providing services to taxonomists for standard genome sequencing and annotation.</title>
        <authorList>
            <consortium name="The Broad Institute Genomics Platform"/>
            <consortium name="The Broad Institute Genome Sequencing Center for Infectious Disease"/>
            <person name="Wu L."/>
            <person name="Ma J."/>
        </authorList>
    </citation>
    <scope>NUCLEOTIDE SEQUENCE [LARGE SCALE GENOMIC DNA]</scope>
    <source>
        <strain evidence="14">CCM 8778</strain>
    </source>
</reference>
<dbReference type="SMART" id="SM00387">
    <property type="entry name" value="HATPase_c"/>
    <property type="match status" value="1"/>
</dbReference>
<comment type="catalytic activity">
    <reaction evidence="1">
        <text>ATP + protein L-histidine = ADP + protein N-phospho-L-histidine.</text>
        <dbReference type="EC" id="2.7.13.3"/>
    </reaction>
</comment>
<comment type="subcellular location">
    <subcellularLocation>
        <location evidence="2">Membrane</location>
    </subcellularLocation>
</comment>
<dbReference type="Pfam" id="PF02518">
    <property type="entry name" value="HATPase_c"/>
    <property type="match status" value="1"/>
</dbReference>
<name>A0ABQ2APB3_9PSED</name>
<evidence type="ECO:0000256" key="9">
    <source>
        <dbReference type="ARBA" id="ARBA00023012"/>
    </source>
</evidence>
<protein>
    <recommendedName>
        <fullName evidence="3">histidine kinase</fullName>
        <ecNumber evidence="3">2.7.13.3</ecNumber>
    </recommendedName>
</protein>
<evidence type="ECO:0000256" key="2">
    <source>
        <dbReference type="ARBA" id="ARBA00004370"/>
    </source>
</evidence>
<dbReference type="Pfam" id="PF00672">
    <property type="entry name" value="HAMP"/>
    <property type="match status" value="1"/>
</dbReference>
<dbReference type="InterPro" id="IPR029151">
    <property type="entry name" value="Sensor-like_sf"/>
</dbReference>
<dbReference type="SMART" id="SM00304">
    <property type="entry name" value="HAMP"/>
    <property type="match status" value="1"/>
</dbReference>
<evidence type="ECO:0000256" key="5">
    <source>
        <dbReference type="ARBA" id="ARBA00022679"/>
    </source>
</evidence>
<evidence type="ECO:0000313" key="13">
    <source>
        <dbReference type="EMBL" id="GGH93720.1"/>
    </source>
</evidence>
<keyword evidence="9" id="KW-0902">Two-component regulatory system</keyword>
<keyword evidence="6 10" id="KW-0812">Transmembrane</keyword>
<proteinExistence type="predicted"/>
<organism evidence="13 14">
    <name type="scientific">Pseudomonas fluvialis</name>
    <dbReference type="NCBI Taxonomy" id="1793966"/>
    <lineage>
        <taxon>Bacteria</taxon>
        <taxon>Pseudomonadati</taxon>
        <taxon>Pseudomonadota</taxon>
        <taxon>Gammaproteobacteria</taxon>
        <taxon>Pseudomonadales</taxon>
        <taxon>Pseudomonadaceae</taxon>
        <taxon>Pseudomonas</taxon>
    </lineage>
</organism>
<feature type="transmembrane region" description="Helical" evidence="10">
    <location>
        <begin position="12"/>
        <end position="31"/>
    </location>
</feature>
<dbReference type="InterPro" id="IPR003661">
    <property type="entry name" value="HisK_dim/P_dom"/>
</dbReference>
<dbReference type="PANTHER" id="PTHR45436">
    <property type="entry name" value="SENSOR HISTIDINE KINASE YKOH"/>
    <property type="match status" value="1"/>
</dbReference>
<dbReference type="PANTHER" id="PTHR45436:SF10">
    <property type="entry name" value="HISTIDINE KINASE"/>
    <property type="match status" value="1"/>
</dbReference>
<evidence type="ECO:0000313" key="14">
    <source>
        <dbReference type="Proteomes" id="UP000655550"/>
    </source>
</evidence>